<reference evidence="2" key="1">
    <citation type="submission" date="2009-11" db="EMBL/GenBank/DDBJ databases">
        <authorList>
            <consortium name="The Broad Institute Genome Sequencing Platform"/>
            <person name="Ward D."/>
            <person name="Feldgarden M."/>
            <person name="Earl A."/>
            <person name="Young S.K."/>
            <person name="Zeng Q."/>
            <person name="Koehrsen M."/>
            <person name="Alvarado L."/>
            <person name="Berlin A."/>
            <person name="Bochicchio J."/>
            <person name="Borenstein D."/>
            <person name="Chapman S.B."/>
            <person name="Chen Z."/>
            <person name="Engels R."/>
            <person name="Freedman E."/>
            <person name="Gellesch M."/>
            <person name="Goldberg J."/>
            <person name="Griggs A."/>
            <person name="Gujja S."/>
            <person name="Heilman E."/>
            <person name="Heiman D."/>
            <person name="Hepburn T."/>
            <person name="Howarth C."/>
            <person name="Jen D."/>
            <person name="Larson L."/>
            <person name="Lewis B."/>
            <person name="Mehta T."/>
            <person name="Park D."/>
            <person name="Pearson M."/>
            <person name="Roberts A."/>
            <person name="Saif S."/>
            <person name="Shea T."/>
            <person name="Shenoy N."/>
            <person name="Sisk P."/>
            <person name="Stolte C."/>
            <person name="Sykes S."/>
            <person name="Thomson T."/>
            <person name="Walk T."/>
            <person name="White J."/>
            <person name="Yandava C."/>
            <person name="Izard J."/>
            <person name="Baranova O.V."/>
            <person name="Blanton J.M."/>
            <person name="Tanner A.C."/>
            <person name="Dewhirst F.E."/>
            <person name="Haas B."/>
            <person name="Nusbaum C."/>
            <person name="Birren B."/>
        </authorList>
    </citation>
    <scope>NUCLEOTIDE SEQUENCE [LARGE SCALE GENOMIC DNA]</scope>
    <source>
        <strain evidence="2">1-1 BBBD Race 1</strain>
    </source>
</reference>
<dbReference type="Proteomes" id="UP000005240">
    <property type="component" value="Unassembled WGS sequence"/>
</dbReference>
<evidence type="ECO:0008006" key="5">
    <source>
        <dbReference type="Google" id="ProtNLM"/>
    </source>
</evidence>
<name>A0A180H4K3_PUCT1</name>
<evidence type="ECO:0000256" key="1">
    <source>
        <dbReference type="SAM" id="MobiDB-lite"/>
    </source>
</evidence>
<dbReference type="VEuPathDB" id="FungiDB:PTTG_25092"/>
<dbReference type="EnsemblFungi" id="PTTG_25092-t43_1">
    <property type="protein sequence ID" value="PTTG_25092-t43_1-p1"/>
    <property type="gene ID" value="PTTG_25092"/>
</dbReference>
<reference evidence="3" key="4">
    <citation type="submission" date="2025-05" db="UniProtKB">
        <authorList>
            <consortium name="EnsemblFungi"/>
        </authorList>
    </citation>
    <scope>IDENTIFICATION</scope>
    <source>
        <strain evidence="3">isolate 1-1 / race 1 (BBBD)</strain>
    </source>
</reference>
<proteinExistence type="predicted"/>
<dbReference type="OrthoDB" id="2496866at2759"/>
<evidence type="ECO:0000313" key="3">
    <source>
        <dbReference type="EnsemblFungi" id="PTTG_25092-t43_1-p1"/>
    </source>
</evidence>
<evidence type="ECO:0000313" key="4">
    <source>
        <dbReference type="Proteomes" id="UP000005240"/>
    </source>
</evidence>
<dbReference type="EMBL" id="ADAS02000001">
    <property type="protein sequence ID" value="OAV99895.1"/>
    <property type="molecule type" value="Genomic_DNA"/>
</dbReference>
<evidence type="ECO:0000313" key="2">
    <source>
        <dbReference type="EMBL" id="OAV99895.1"/>
    </source>
</evidence>
<protein>
    <recommendedName>
        <fullName evidence="5">SAM domain-containing protein</fullName>
    </recommendedName>
</protein>
<accession>A0A180H4K3</accession>
<gene>
    <name evidence="2" type="ORF">PTTG_25092</name>
</gene>
<reference evidence="2" key="2">
    <citation type="submission" date="2016-05" db="EMBL/GenBank/DDBJ databases">
        <title>Comparative analysis highlights variable genome content of wheat rusts and divergence of the mating loci.</title>
        <authorList>
            <person name="Cuomo C.A."/>
            <person name="Bakkeren G."/>
            <person name="Szabo L."/>
            <person name="Khalil H."/>
            <person name="Joly D."/>
            <person name="Goldberg J."/>
            <person name="Young S."/>
            <person name="Zeng Q."/>
            <person name="Fellers J."/>
        </authorList>
    </citation>
    <scope>NUCLEOTIDE SEQUENCE [LARGE SCALE GENOMIC DNA]</scope>
    <source>
        <strain evidence="2">1-1 BBBD Race 1</strain>
    </source>
</reference>
<feature type="compositionally biased region" description="Polar residues" evidence="1">
    <location>
        <begin position="9"/>
        <end position="19"/>
    </location>
</feature>
<keyword evidence="4" id="KW-1185">Reference proteome</keyword>
<feature type="region of interest" description="Disordered" evidence="1">
    <location>
        <begin position="1"/>
        <end position="128"/>
    </location>
</feature>
<reference evidence="3 4" key="3">
    <citation type="journal article" date="2017" name="G3 (Bethesda)">
        <title>Comparative analysis highlights variable genome content of wheat rusts and divergence of the mating loci.</title>
        <authorList>
            <person name="Cuomo C.A."/>
            <person name="Bakkeren G."/>
            <person name="Khalil H.B."/>
            <person name="Panwar V."/>
            <person name="Joly D."/>
            <person name="Linning R."/>
            <person name="Sakthikumar S."/>
            <person name="Song X."/>
            <person name="Adiconis X."/>
            <person name="Fan L."/>
            <person name="Goldberg J.M."/>
            <person name="Levin J.Z."/>
            <person name="Young S."/>
            <person name="Zeng Q."/>
            <person name="Anikster Y."/>
            <person name="Bruce M."/>
            <person name="Wang M."/>
            <person name="Yin C."/>
            <person name="McCallum B."/>
            <person name="Szabo L.J."/>
            <person name="Hulbert S."/>
            <person name="Chen X."/>
            <person name="Fellers J.P."/>
        </authorList>
    </citation>
    <scope>NUCLEOTIDE SEQUENCE</scope>
    <source>
        <strain evidence="3">isolate 1-1 / race 1 (BBBD)</strain>
        <strain evidence="4">Isolate 1-1 / race 1 (BBBD)</strain>
    </source>
</reference>
<feature type="compositionally biased region" description="Polar residues" evidence="1">
    <location>
        <begin position="76"/>
        <end position="116"/>
    </location>
</feature>
<sequence>MRQPKEAHGNSTPGQTNTQKRGHPMDADEVRQPAMALTTPGAMKFKKSTAPGGLGHRAPTTPTTLLDSGNKKQKWTGASGSAHQGNANPTTNGTSAPKTHAAGTNANHTNGPSAPHTTPLAPPTRAQDRPTAIADEIEIIAGPLPARARRVVSLPGSNVTSLRRPASHVNLTQRRIPLGPKPAHLQAGAVSLERFLDVARIHNDDSGTRRLLCYHGIIQWTFFRSTSEDELLDLGFPIGTARLLCEGVALLEADVKSKK</sequence>
<organism evidence="2">
    <name type="scientific">Puccinia triticina (isolate 1-1 / race 1 (BBBD))</name>
    <name type="common">Brown leaf rust fungus</name>
    <dbReference type="NCBI Taxonomy" id="630390"/>
    <lineage>
        <taxon>Eukaryota</taxon>
        <taxon>Fungi</taxon>
        <taxon>Dikarya</taxon>
        <taxon>Basidiomycota</taxon>
        <taxon>Pucciniomycotina</taxon>
        <taxon>Pucciniomycetes</taxon>
        <taxon>Pucciniales</taxon>
        <taxon>Pucciniaceae</taxon>
        <taxon>Puccinia</taxon>
    </lineage>
</organism>
<dbReference type="AlphaFoldDB" id="A0A180H4K3"/>